<keyword evidence="2" id="KW-1185">Reference proteome</keyword>
<sequence length="135" mass="15281">MLPLFGVTYQPSRMETRRIGTYLNSSRREEKDLNIGNPSKELGIVFRLTRIMPWESKIDAGFEKGVEEIGGPIINPQSIVRLVEVGKVWCVECQTTASGVRDSIIKENSDSLDGIVTEIIRSHPPWMINVLMMYV</sequence>
<name>A0A565B126_9BRAS</name>
<proteinExistence type="predicted"/>
<evidence type="ECO:0000313" key="2">
    <source>
        <dbReference type="Proteomes" id="UP000489600"/>
    </source>
</evidence>
<dbReference type="AlphaFoldDB" id="A0A565B126"/>
<organism evidence="1 2">
    <name type="scientific">Arabis nemorensis</name>
    <dbReference type="NCBI Taxonomy" id="586526"/>
    <lineage>
        <taxon>Eukaryota</taxon>
        <taxon>Viridiplantae</taxon>
        <taxon>Streptophyta</taxon>
        <taxon>Embryophyta</taxon>
        <taxon>Tracheophyta</taxon>
        <taxon>Spermatophyta</taxon>
        <taxon>Magnoliopsida</taxon>
        <taxon>eudicotyledons</taxon>
        <taxon>Gunneridae</taxon>
        <taxon>Pentapetalae</taxon>
        <taxon>rosids</taxon>
        <taxon>malvids</taxon>
        <taxon>Brassicales</taxon>
        <taxon>Brassicaceae</taxon>
        <taxon>Arabideae</taxon>
        <taxon>Arabis</taxon>
    </lineage>
</organism>
<gene>
    <name evidence="1" type="ORF">ANE_LOCUS4920</name>
</gene>
<comment type="caution">
    <text evidence="1">The sequence shown here is derived from an EMBL/GenBank/DDBJ whole genome shotgun (WGS) entry which is preliminary data.</text>
</comment>
<reference evidence="1" key="1">
    <citation type="submission" date="2019-07" db="EMBL/GenBank/DDBJ databases">
        <authorList>
            <person name="Dittberner H."/>
        </authorList>
    </citation>
    <scope>NUCLEOTIDE SEQUENCE [LARGE SCALE GENOMIC DNA]</scope>
</reference>
<dbReference type="Proteomes" id="UP000489600">
    <property type="component" value="Unassembled WGS sequence"/>
</dbReference>
<protein>
    <submittedName>
        <fullName evidence="1">Uncharacterized protein</fullName>
    </submittedName>
</protein>
<dbReference type="EMBL" id="CABITT030000002">
    <property type="protein sequence ID" value="VVA94475.1"/>
    <property type="molecule type" value="Genomic_DNA"/>
</dbReference>
<evidence type="ECO:0000313" key="1">
    <source>
        <dbReference type="EMBL" id="VVA94475.1"/>
    </source>
</evidence>
<accession>A0A565B126</accession>